<dbReference type="PANTHER" id="PTHR10900">
    <property type="entry name" value="PERIOSTIN-RELATED"/>
    <property type="match status" value="1"/>
</dbReference>
<dbReference type="Proteomes" id="UP000199537">
    <property type="component" value="Unassembled WGS sequence"/>
</dbReference>
<evidence type="ECO:0000256" key="1">
    <source>
        <dbReference type="SAM" id="Phobius"/>
    </source>
</evidence>
<dbReference type="InterPro" id="IPR036378">
    <property type="entry name" value="FAS1_dom_sf"/>
</dbReference>
<name>A0A1I7NIU6_9BACT</name>
<proteinExistence type="predicted"/>
<dbReference type="Pfam" id="PF02469">
    <property type="entry name" value="Fasciclin"/>
    <property type="match status" value="1"/>
</dbReference>
<dbReference type="PROSITE" id="PS50213">
    <property type="entry name" value="FAS1"/>
    <property type="match status" value="2"/>
</dbReference>
<accession>A0A1I7NIU6</accession>
<evidence type="ECO:0000259" key="2">
    <source>
        <dbReference type="PROSITE" id="PS50213"/>
    </source>
</evidence>
<feature type="transmembrane region" description="Helical" evidence="1">
    <location>
        <begin position="7"/>
        <end position="27"/>
    </location>
</feature>
<dbReference type="EMBL" id="FPCJ01000001">
    <property type="protein sequence ID" value="SFV34581.1"/>
    <property type="molecule type" value="Genomic_DNA"/>
</dbReference>
<feature type="domain" description="FAS1" evidence="2">
    <location>
        <begin position="41"/>
        <end position="179"/>
    </location>
</feature>
<sequence>MKRDVILKNIFIGANLVFIVLFLIWMGCKKVPIVYTTSDVVNITGYLDEHPDTFSEFREILKITGDEGFLGAYGTYTLFLPTNDAINAYLQKIGKSSVNDINIDTLKALVRFHLLMDTLYTTSFTDGKLPVLNMYGQYLTTLAVNENGITHIQVNRQAYIIQSNIRVGNGVIHVIDHVLEPAKYTLAQLIENNPRYSIFTQALKATGYYDTLNILPSQNPDTLESWLTVIAESDSVLQAAGFSSFDALKARYDNLGNPMDPNDSLHVFVAYHILYGALYLADIVSSSSHHTLVPDEVITSKLVGQTVLINDDVFNGVHEPGVVLDRSFGDISATNGVLQDAMGHFTVKVRTPFPVYWDVCRFPEIMNLPQYYQKQNYSFTLNNMPSFINDPGPSGVNYKVGTTFVYGDYLEIPLGGPGRSPWIEFKTPLIVKGKYKVWICYRTAKGCGSCTNVNQISIDGVPLQRTMNFTTYMPTGTDAQMEAQGWKYYTYPPSANWASQLVGTIDIKTTDVHVIRFTTLQGTQNTNWLDMIEFIPVDMDQIYPRFDQQGNPHYQ</sequence>
<dbReference type="InterPro" id="IPR000782">
    <property type="entry name" value="FAS1_domain"/>
</dbReference>
<keyword evidence="1" id="KW-0812">Transmembrane</keyword>
<evidence type="ECO:0000313" key="3">
    <source>
        <dbReference type="EMBL" id="SFV34581.1"/>
    </source>
</evidence>
<keyword evidence="1" id="KW-1133">Transmembrane helix</keyword>
<dbReference type="SMART" id="SM00554">
    <property type="entry name" value="FAS1"/>
    <property type="match status" value="1"/>
</dbReference>
<keyword evidence="4" id="KW-1185">Reference proteome</keyword>
<dbReference type="Gene3D" id="2.30.180.10">
    <property type="entry name" value="FAS1 domain"/>
    <property type="match status" value="2"/>
</dbReference>
<dbReference type="SUPFAM" id="SSF82153">
    <property type="entry name" value="FAS1 domain"/>
    <property type="match status" value="2"/>
</dbReference>
<dbReference type="RefSeq" id="WP_092460226.1">
    <property type="nucleotide sequence ID" value="NZ_FPCJ01000001.1"/>
</dbReference>
<reference evidence="4" key="1">
    <citation type="submission" date="2016-10" db="EMBL/GenBank/DDBJ databases">
        <authorList>
            <person name="Varghese N."/>
            <person name="Submissions S."/>
        </authorList>
    </citation>
    <scope>NUCLEOTIDE SEQUENCE [LARGE SCALE GENOMIC DNA]</scope>
    <source>
        <strain evidence="4">DSM 14807</strain>
    </source>
</reference>
<protein>
    <submittedName>
        <fullName evidence="3">Fasciclin domain-containing protein</fullName>
    </submittedName>
</protein>
<evidence type="ECO:0000313" key="4">
    <source>
        <dbReference type="Proteomes" id="UP000199537"/>
    </source>
</evidence>
<dbReference type="PANTHER" id="PTHR10900:SF77">
    <property type="entry name" value="FI19380P1"/>
    <property type="match status" value="1"/>
</dbReference>
<feature type="domain" description="FAS1" evidence="2">
    <location>
        <begin position="183"/>
        <end position="338"/>
    </location>
</feature>
<gene>
    <name evidence="3" type="ORF">SAMN05660895_2038</name>
</gene>
<keyword evidence="1" id="KW-0472">Membrane</keyword>
<organism evidence="3 4">
    <name type="scientific">Thermoflavifilum thermophilum</name>
    <dbReference type="NCBI Taxonomy" id="1393122"/>
    <lineage>
        <taxon>Bacteria</taxon>
        <taxon>Pseudomonadati</taxon>
        <taxon>Bacteroidota</taxon>
        <taxon>Chitinophagia</taxon>
        <taxon>Chitinophagales</taxon>
        <taxon>Chitinophagaceae</taxon>
        <taxon>Thermoflavifilum</taxon>
    </lineage>
</organism>
<dbReference type="InterPro" id="IPR050904">
    <property type="entry name" value="Adhesion/Biosynth-related"/>
</dbReference>
<dbReference type="PROSITE" id="PS51257">
    <property type="entry name" value="PROKAR_LIPOPROTEIN"/>
    <property type="match status" value="1"/>
</dbReference>
<dbReference type="AlphaFoldDB" id="A0A1I7NIU6"/>
<dbReference type="STRING" id="1393122.SAMN05660895_2038"/>
<dbReference type="OrthoDB" id="1119934at2"/>